<accession>A0AAE9ZP95</accession>
<evidence type="ECO:0000313" key="2">
    <source>
        <dbReference type="Proteomes" id="UP001219759"/>
    </source>
</evidence>
<protein>
    <submittedName>
        <fullName evidence="1">Uncharacterized protein</fullName>
    </submittedName>
</protein>
<organism evidence="1 2">
    <name type="scientific">Microbacterium phage Caron</name>
    <dbReference type="NCBI Taxonomy" id="3028494"/>
    <lineage>
        <taxon>Viruses</taxon>
        <taxon>Duplodnaviria</taxon>
        <taxon>Heunggongvirae</taxon>
        <taxon>Uroviricota</taxon>
        <taxon>Caudoviricetes</taxon>
        <taxon>Casidaviridae</taxon>
        <taxon>Barnstormervirus</taxon>
        <taxon>Barnstormervirus caron</taxon>
    </lineage>
</organism>
<dbReference type="EMBL" id="OQ190481">
    <property type="protein sequence ID" value="WDS52062.1"/>
    <property type="molecule type" value="Genomic_DNA"/>
</dbReference>
<keyword evidence="2" id="KW-1185">Reference proteome</keyword>
<gene>
    <name evidence="1" type="primary">36</name>
    <name evidence="1" type="ORF">SEA_CARON_36</name>
</gene>
<sequence>MNATPDTTETQPDDLADGIYRDQDGDLWLVKDGVAYVLTDSVALDAGLYDSFAESTLEPIGDGIDADVAHLAYVLRMLRAI</sequence>
<name>A0AAE9ZP95_9CAUD</name>
<evidence type="ECO:0000313" key="1">
    <source>
        <dbReference type="EMBL" id="WDS52062.1"/>
    </source>
</evidence>
<proteinExistence type="predicted"/>
<reference evidence="2" key="1">
    <citation type="submission" date="2023-01" db="EMBL/GenBank/DDBJ databases">
        <authorList>
            <person name="Bendele M."/>
            <person name="Baldwin A.R."/>
            <person name="Chauncey H.A."/>
            <person name="Connelly K.A."/>
            <person name="Daniel I."/>
            <person name="Fitzgerald E.B."/>
            <person name="McKinney B.E."/>
            <person name="Murray D.M."/>
            <person name="Parshall S."/>
            <person name="Stokes L.T."/>
            <person name="Tanaka K.N."/>
            <person name="Vinson E.C."/>
            <person name="Klevikis C."/>
            <person name="Temple L."/>
            <person name="Utz L."/>
            <person name="Rinehart C.A."/>
            <person name="Garlena R.A."/>
            <person name="Russell D.A."/>
            <person name="Jacobs-Sera D."/>
            <person name="Hatfull G.F."/>
        </authorList>
    </citation>
    <scope>NUCLEOTIDE SEQUENCE [LARGE SCALE GENOMIC DNA]</scope>
</reference>
<dbReference type="Proteomes" id="UP001219759">
    <property type="component" value="Segment"/>
</dbReference>